<proteinExistence type="predicted"/>
<sequence>MLTCAAAHALTYFNGIFSLLGPWPPVCGCGGITMLEKKKETMGETSNGSTGWIAPPPPTHTQGLQKVLRAWRALVTCFPVGTFAHFIVDLVKPARLAAKCHKRVA</sequence>
<dbReference type="PaxDb" id="5691-EAN77395"/>
<gene>
    <name evidence="1" type="ORF">Tb09.244.2110</name>
</gene>
<dbReference type="Proteomes" id="UP000008524">
    <property type="component" value="Chromosome 9"/>
</dbReference>
<dbReference type="RefSeq" id="XP_827725.1">
    <property type="nucleotide sequence ID" value="XM_822632.1"/>
</dbReference>
<evidence type="ECO:0000313" key="2">
    <source>
        <dbReference type="Proteomes" id="UP000008524"/>
    </source>
</evidence>
<keyword evidence="2" id="KW-1185">Reference proteome</keyword>
<name>Q38CS5_TRYB2</name>
<dbReference type="GeneID" id="3661264"/>
<evidence type="ECO:0000313" key="1">
    <source>
        <dbReference type="EMBL" id="EAN77395.1"/>
    </source>
</evidence>
<accession>Q38CS5</accession>
<dbReference type="KEGG" id="tbr:Tb09.244.2110"/>
<dbReference type="EMBL" id="CM000207">
    <property type="protein sequence ID" value="EAN77395.1"/>
    <property type="molecule type" value="Genomic_DNA"/>
</dbReference>
<organism evidence="1 2">
    <name type="scientific">Trypanosoma brucei brucei (strain 927/4 GUTat10.1)</name>
    <dbReference type="NCBI Taxonomy" id="185431"/>
    <lineage>
        <taxon>Eukaryota</taxon>
        <taxon>Discoba</taxon>
        <taxon>Euglenozoa</taxon>
        <taxon>Kinetoplastea</taxon>
        <taxon>Metakinetoplastina</taxon>
        <taxon>Trypanosomatida</taxon>
        <taxon>Trypanosomatidae</taxon>
        <taxon>Trypanosoma</taxon>
    </lineage>
</organism>
<protein>
    <submittedName>
        <fullName evidence="1">Uncharacterized protein</fullName>
    </submittedName>
</protein>
<reference evidence="1 2" key="2">
    <citation type="journal article" date="2005" name="Science">
        <title>The genome of the African trypanosome Trypanosoma brucei.</title>
        <authorList>
            <person name="Berriman M."/>
            <person name="Ghedin E."/>
            <person name="Hertz-Fowler C."/>
            <person name="Blandin G."/>
            <person name="Renauld H."/>
            <person name="Bartholomeu D.C."/>
            <person name="Lennard N.J."/>
            <person name="Caler E."/>
            <person name="Hamlin N.E."/>
            <person name="Haas B."/>
            <person name="Bohme U."/>
            <person name="Hannick L."/>
            <person name="Aslett M.A."/>
            <person name="Shallom J."/>
            <person name="Marcello L."/>
            <person name="Hou L."/>
            <person name="Wickstead B."/>
            <person name="Alsmark U.C."/>
            <person name="Arrowsmith C."/>
            <person name="Atkin R.J."/>
            <person name="Barron A.J."/>
            <person name="Bringaud F."/>
            <person name="Brooks K."/>
            <person name="Carrington M."/>
            <person name="Cherevach I."/>
            <person name="Chillingworth T.J."/>
            <person name="Churcher C."/>
            <person name="Clark L.N."/>
            <person name="Corton C.H."/>
            <person name="Cronin A."/>
            <person name="Davies R.M."/>
            <person name="Doggett J."/>
            <person name="Djikeng A."/>
            <person name="Feldblyum T."/>
            <person name="Field M.C."/>
            <person name="Fraser A."/>
            <person name="Goodhead I."/>
            <person name="Hance Z."/>
            <person name="Harper D."/>
            <person name="Harris B.R."/>
            <person name="Hauser H."/>
            <person name="Hostetler J."/>
            <person name="Ivens A."/>
            <person name="Jagels K."/>
            <person name="Johnson D."/>
            <person name="Johnson J."/>
            <person name="Jones K."/>
            <person name="Kerhornou A.X."/>
            <person name="Koo H."/>
            <person name="Larke N."/>
            <person name="Landfear S."/>
            <person name="Larkin C."/>
            <person name="Leech V."/>
            <person name="Line A."/>
            <person name="Lord A."/>
            <person name="Macleod A."/>
            <person name="Mooney P.J."/>
            <person name="Moule S."/>
            <person name="Martin D.M."/>
            <person name="Morgan G.W."/>
            <person name="Mungall K."/>
            <person name="Norbertczak H."/>
            <person name="Ormond D."/>
            <person name="Pai G."/>
            <person name="Peacock C.S."/>
            <person name="Peterson J."/>
            <person name="Quail M.A."/>
            <person name="Rabbinowitsch E."/>
            <person name="Rajandream M.A."/>
            <person name="Reitter C."/>
            <person name="Salzberg S.L."/>
            <person name="Sanders M."/>
            <person name="Schobel S."/>
            <person name="Sharp S."/>
            <person name="Simmonds M."/>
            <person name="Simpson A.J."/>
            <person name="Tallon L."/>
            <person name="Turner C.M."/>
            <person name="Tait A."/>
            <person name="Tivey A.R."/>
            <person name="Van Aken S."/>
            <person name="Walker D."/>
            <person name="Wanless D."/>
            <person name="Wang S."/>
            <person name="White B."/>
            <person name="White O."/>
            <person name="Whitehead S."/>
            <person name="Woodward J."/>
            <person name="Wortman J."/>
            <person name="Adams M.D."/>
            <person name="Embley T.M."/>
            <person name="Gull K."/>
            <person name="Ullu E."/>
            <person name="Barry J.D."/>
            <person name="Fairlamb A.H."/>
            <person name="Opperdoes F."/>
            <person name="Barrell B.G."/>
            <person name="Donelson J.E."/>
            <person name="Hall N."/>
            <person name="Fraser C.M."/>
            <person name="Melville S.E."/>
            <person name="El-Sayed N.M."/>
        </authorList>
    </citation>
    <scope>NUCLEOTIDE SEQUENCE [LARGE SCALE GENOMIC DNA]</scope>
    <source>
        <strain evidence="1 2">927/4 GUTat10.1</strain>
    </source>
</reference>
<reference evidence="1 2" key="1">
    <citation type="journal article" date="2005" name="Science">
        <title>Comparative genomics of trypanosomatid parasitic protozoa.</title>
        <authorList>
            <person name="El-Sayed N.M."/>
            <person name="Myler P.J."/>
            <person name="Blandin G."/>
            <person name="Berriman M."/>
            <person name="Crabtree J."/>
            <person name="Aggarwal G."/>
            <person name="Caler E."/>
            <person name="Renauld H."/>
            <person name="Worthey E.A."/>
            <person name="Hertz-Fowler C."/>
            <person name="Ghedin E."/>
            <person name="Peacock C."/>
            <person name="Bartholomeu D.C."/>
            <person name="Haas B.J."/>
            <person name="Tran A.N."/>
            <person name="Wortman J.R."/>
            <person name="Alsmark U.C."/>
            <person name="Angiuoli S."/>
            <person name="Anupama A."/>
            <person name="Badger J."/>
            <person name="Bringaud F."/>
            <person name="Cadag E."/>
            <person name="Carlton J.M."/>
            <person name="Cerqueira G.C."/>
            <person name="Creasy T."/>
            <person name="Delcher A.L."/>
            <person name="Djikeng A."/>
            <person name="Embley T.M."/>
            <person name="Hauser C."/>
            <person name="Ivens A.C."/>
            <person name="Kummerfeld S.K."/>
            <person name="Pereira-Leal J.B."/>
            <person name="Nilsson D."/>
            <person name="Peterson J."/>
            <person name="Salzberg S.L."/>
            <person name="Shallom J."/>
            <person name="Silva J.C."/>
            <person name="Sundaram J."/>
            <person name="Westenberger S."/>
            <person name="White O."/>
            <person name="Melville S.E."/>
            <person name="Donelson J.E."/>
            <person name="Andersson B."/>
            <person name="Stuart K.D."/>
            <person name="Hall N."/>
        </authorList>
    </citation>
    <scope>NUCLEOTIDE SEQUENCE [LARGE SCALE GENOMIC DNA]</scope>
    <source>
        <strain evidence="1 2">927/4 GUTat10.1</strain>
    </source>
</reference>
<dbReference type="InParanoid" id="Q38CS5"/>
<dbReference type="AlphaFoldDB" id="Q38CS5"/>